<dbReference type="AlphaFoldDB" id="A0AAW3JXZ9"/>
<feature type="transmembrane region" description="Helical" evidence="1">
    <location>
        <begin position="37"/>
        <end position="55"/>
    </location>
</feature>
<organism evidence="2 3">
    <name type="scientific">Butyribacter intestini</name>
    <dbReference type="NCBI Taxonomy" id="1703332"/>
    <lineage>
        <taxon>Bacteria</taxon>
        <taxon>Bacillati</taxon>
        <taxon>Bacillota</taxon>
        <taxon>Clostridia</taxon>
        <taxon>Lachnospirales</taxon>
        <taxon>Lachnospiraceae</taxon>
        <taxon>Butyribacter</taxon>
    </lineage>
</organism>
<gene>
    <name evidence="2" type="ORF">APZ18_06070</name>
</gene>
<dbReference type="GO" id="GO:0004190">
    <property type="term" value="F:aspartic-type endopeptidase activity"/>
    <property type="evidence" value="ECO:0007669"/>
    <property type="project" value="InterPro"/>
</dbReference>
<evidence type="ECO:0000313" key="2">
    <source>
        <dbReference type="EMBL" id="KQC86729.1"/>
    </source>
</evidence>
<feature type="transmembrane region" description="Helical" evidence="1">
    <location>
        <begin position="94"/>
        <end position="115"/>
    </location>
</feature>
<keyword evidence="1" id="KW-0812">Transmembrane</keyword>
<name>A0AAW3JXZ9_9FIRM</name>
<sequence length="281" mass="31957">MYSFYADFYWILNFVMNQFLVWLVAFIRRKEYTPFRWAVACAVVALISVIHKISVLEQRSVVPDGAYCVFCVLMLIGLSYKYKSNKKRSVLTEILTDMVILMFGVSITAGCILFMQEHMGDMKSADVKKAFIFNIISFAILYALFFVMRNIIKNEAEKCETIMCATLIHGSVKKNINVLYDTGNNLFSPYTNEPVNIISKETVVQMGVRDKQKPILIPYNSIGGSGLLETYRFEKLVFMDGSIMMNFLGAVSERIDKTGDVQMILNCSNKKIKRHGTTGGH</sequence>
<feature type="transmembrane region" description="Helical" evidence="1">
    <location>
        <begin position="130"/>
        <end position="148"/>
    </location>
</feature>
<dbReference type="GO" id="GO:0006508">
    <property type="term" value="P:proteolysis"/>
    <property type="evidence" value="ECO:0007669"/>
    <property type="project" value="InterPro"/>
</dbReference>
<dbReference type="RefSeq" id="WP_055942584.1">
    <property type="nucleotide sequence ID" value="NZ_JAQDCV010000001.1"/>
</dbReference>
<feature type="transmembrane region" description="Helical" evidence="1">
    <location>
        <begin position="6"/>
        <end position="25"/>
    </location>
</feature>
<dbReference type="GO" id="GO:0030436">
    <property type="term" value="P:asexual sporulation"/>
    <property type="evidence" value="ECO:0007669"/>
    <property type="project" value="InterPro"/>
</dbReference>
<evidence type="ECO:0008006" key="4">
    <source>
        <dbReference type="Google" id="ProtNLM"/>
    </source>
</evidence>
<reference evidence="2 3" key="1">
    <citation type="submission" date="2015-10" db="EMBL/GenBank/DDBJ databases">
        <title>Butyribacter intestini gen. nov., sp. nov., a butyric acid-producing bacterium of the family Lachnospiraceae isolated from the human faeces.</title>
        <authorList>
            <person name="Zou Y."/>
            <person name="Xue W."/>
            <person name="Luo G."/>
            <person name="Lv M."/>
        </authorList>
    </citation>
    <scope>NUCLEOTIDE SEQUENCE [LARGE SCALE GENOMIC DNA]</scope>
    <source>
        <strain evidence="2 3">TF01-11</strain>
    </source>
</reference>
<dbReference type="EMBL" id="LLKB01000001">
    <property type="protein sequence ID" value="KQC86729.1"/>
    <property type="molecule type" value="Genomic_DNA"/>
</dbReference>
<proteinExistence type="predicted"/>
<dbReference type="InterPro" id="IPR005081">
    <property type="entry name" value="SpoIIGA"/>
</dbReference>
<keyword evidence="3" id="KW-1185">Reference proteome</keyword>
<dbReference type="Proteomes" id="UP000050833">
    <property type="component" value="Unassembled WGS sequence"/>
</dbReference>
<protein>
    <recommendedName>
        <fullName evidence="4">Sigma-E processing peptidase SpoIIGA</fullName>
    </recommendedName>
</protein>
<keyword evidence="1" id="KW-0472">Membrane</keyword>
<dbReference type="Pfam" id="PF03419">
    <property type="entry name" value="Peptidase_U4"/>
    <property type="match status" value="1"/>
</dbReference>
<evidence type="ECO:0000313" key="3">
    <source>
        <dbReference type="Proteomes" id="UP000050833"/>
    </source>
</evidence>
<keyword evidence="1" id="KW-1133">Transmembrane helix</keyword>
<feature type="transmembrane region" description="Helical" evidence="1">
    <location>
        <begin position="61"/>
        <end position="82"/>
    </location>
</feature>
<evidence type="ECO:0000256" key="1">
    <source>
        <dbReference type="SAM" id="Phobius"/>
    </source>
</evidence>
<accession>A0AAW3JXZ9</accession>
<comment type="caution">
    <text evidence="2">The sequence shown here is derived from an EMBL/GenBank/DDBJ whole genome shotgun (WGS) entry which is preliminary data.</text>
</comment>